<reference evidence="1 2" key="1">
    <citation type="journal article" date="2002" name="Int. J. Syst. Evol. Microbiol.">
        <title>Sphingopyxis witflariensis sp. nov., isolated from activated sludge.</title>
        <authorList>
            <person name="Kampfer P."/>
            <person name="Witzenberger R."/>
            <person name="Denner E.B."/>
            <person name="Busse H.J."/>
            <person name="Neef A."/>
        </authorList>
    </citation>
    <scope>NUCLEOTIDE SEQUENCE [LARGE SCALE GENOMIC DNA]</scope>
    <source>
        <strain evidence="1 2">DSM 14551</strain>
    </source>
</reference>
<dbReference type="AlphaFoldDB" id="A0A246K6X1"/>
<evidence type="ECO:0000313" key="1">
    <source>
        <dbReference type="EMBL" id="OWR01558.1"/>
    </source>
</evidence>
<dbReference type="OrthoDB" id="163809at2"/>
<gene>
    <name evidence="1" type="ORF">CDQ91_00365</name>
</gene>
<comment type="caution">
    <text evidence="1">The sequence shown here is derived from an EMBL/GenBank/DDBJ whole genome shotgun (WGS) entry which is preliminary data.</text>
</comment>
<name>A0A246K6X1_9SPHN</name>
<organism evidence="1 2">
    <name type="scientific">Sphingopyxis witflariensis</name>
    <dbReference type="NCBI Taxonomy" id="173675"/>
    <lineage>
        <taxon>Bacteria</taxon>
        <taxon>Pseudomonadati</taxon>
        <taxon>Pseudomonadota</taxon>
        <taxon>Alphaproteobacteria</taxon>
        <taxon>Sphingomonadales</taxon>
        <taxon>Sphingomonadaceae</taxon>
        <taxon>Sphingopyxis</taxon>
    </lineage>
</organism>
<dbReference type="EMBL" id="NISJ01000001">
    <property type="protein sequence ID" value="OWR01558.1"/>
    <property type="molecule type" value="Genomic_DNA"/>
</dbReference>
<dbReference type="Proteomes" id="UP000197097">
    <property type="component" value="Unassembled WGS sequence"/>
</dbReference>
<protein>
    <submittedName>
        <fullName evidence="1">Uncharacterized protein</fullName>
    </submittedName>
</protein>
<sequence length="119" mass="13146">MALSACATTTSQTPLPEAKNLALGQQAYADGPIVQPVEVLEDSRCPADVMCAWAGRVRVKMLWIRSGGRQQEFEVTLGQRTQLADGSILLERVTPERRSAAKVIKPADYRFDFRFDGGY</sequence>
<proteinExistence type="predicted"/>
<accession>A0A246K6X1</accession>
<keyword evidence="2" id="KW-1185">Reference proteome</keyword>
<evidence type="ECO:0000313" key="2">
    <source>
        <dbReference type="Proteomes" id="UP000197097"/>
    </source>
</evidence>